<evidence type="ECO:0000256" key="1">
    <source>
        <dbReference type="ARBA" id="ARBA00004141"/>
    </source>
</evidence>
<dbReference type="Pfam" id="PF07690">
    <property type="entry name" value="MFS_1"/>
    <property type="match status" value="1"/>
</dbReference>
<organism evidence="8 9">
    <name type="scientific">Penicillium expansum</name>
    <name type="common">Blue mold rot fungus</name>
    <dbReference type="NCBI Taxonomy" id="27334"/>
    <lineage>
        <taxon>Eukaryota</taxon>
        <taxon>Fungi</taxon>
        <taxon>Dikarya</taxon>
        <taxon>Ascomycota</taxon>
        <taxon>Pezizomycotina</taxon>
        <taxon>Eurotiomycetes</taxon>
        <taxon>Eurotiomycetidae</taxon>
        <taxon>Eurotiales</taxon>
        <taxon>Aspergillaceae</taxon>
        <taxon>Penicillium</taxon>
    </lineage>
</organism>
<dbReference type="STRING" id="27334.A0A0A2K7Z8"/>
<dbReference type="InterPro" id="IPR011701">
    <property type="entry name" value="MFS"/>
</dbReference>
<dbReference type="PANTHER" id="PTHR23502">
    <property type="entry name" value="MAJOR FACILITATOR SUPERFAMILY"/>
    <property type="match status" value="1"/>
</dbReference>
<feature type="domain" description="Major facilitator superfamily (MFS) profile" evidence="7">
    <location>
        <begin position="104"/>
        <end position="534"/>
    </location>
</feature>
<dbReference type="PROSITE" id="PS50850">
    <property type="entry name" value="MFS"/>
    <property type="match status" value="1"/>
</dbReference>
<name>A0A0A2K7Z8_PENEN</name>
<feature type="compositionally biased region" description="Polar residues" evidence="5">
    <location>
        <begin position="22"/>
        <end position="35"/>
    </location>
</feature>
<dbReference type="VEuPathDB" id="FungiDB:PEXP_081820"/>
<dbReference type="SUPFAM" id="SSF103473">
    <property type="entry name" value="MFS general substrate transporter"/>
    <property type="match status" value="1"/>
</dbReference>
<evidence type="ECO:0000256" key="2">
    <source>
        <dbReference type="ARBA" id="ARBA00022692"/>
    </source>
</evidence>
<evidence type="ECO:0000256" key="3">
    <source>
        <dbReference type="ARBA" id="ARBA00022989"/>
    </source>
</evidence>
<keyword evidence="9" id="KW-1185">Reference proteome</keyword>
<proteinExistence type="predicted"/>
<evidence type="ECO:0000313" key="9">
    <source>
        <dbReference type="Proteomes" id="UP000030143"/>
    </source>
</evidence>
<evidence type="ECO:0000256" key="6">
    <source>
        <dbReference type="SAM" id="Phobius"/>
    </source>
</evidence>
<dbReference type="Gene3D" id="1.20.1250.20">
    <property type="entry name" value="MFS general substrate transporter like domains"/>
    <property type="match status" value="1"/>
</dbReference>
<evidence type="ECO:0000259" key="7">
    <source>
        <dbReference type="PROSITE" id="PS50850"/>
    </source>
</evidence>
<feature type="transmembrane region" description="Helical" evidence="6">
    <location>
        <begin position="255"/>
        <end position="276"/>
    </location>
</feature>
<dbReference type="GO" id="GO:0022857">
    <property type="term" value="F:transmembrane transporter activity"/>
    <property type="evidence" value="ECO:0007669"/>
    <property type="project" value="InterPro"/>
</dbReference>
<keyword evidence="4 6" id="KW-0472">Membrane</keyword>
<protein>
    <submittedName>
        <fullName evidence="8">Major facilitator superfamily domain, general substrate transporter</fullName>
    </submittedName>
</protein>
<feature type="transmembrane region" description="Helical" evidence="6">
    <location>
        <begin position="229"/>
        <end position="249"/>
    </location>
</feature>
<evidence type="ECO:0000313" key="8">
    <source>
        <dbReference type="EMBL" id="KGO62986.1"/>
    </source>
</evidence>
<dbReference type="EMBL" id="JQFZ01000018">
    <property type="protein sequence ID" value="KGO62986.1"/>
    <property type="molecule type" value="Genomic_DNA"/>
</dbReference>
<feature type="transmembrane region" description="Helical" evidence="6">
    <location>
        <begin position="133"/>
        <end position="157"/>
    </location>
</feature>
<feature type="transmembrane region" description="Helical" evidence="6">
    <location>
        <begin position="370"/>
        <end position="395"/>
    </location>
</feature>
<feature type="transmembrane region" description="Helical" evidence="6">
    <location>
        <begin position="102"/>
        <end position="121"/>
    </location>
</feature>
<keyword evidence="2 6" id="KW-0812">Transmembrane</keyword>
<accession>A0A0A2K7Z8</accession>
<feature type="region of interest" description="Disordered" evidence="5">
    <location>
        <begin position="22"/>
        <end position="47"/>
    </location>
</feature>
<comment type="subcellular location">
    <subcellularLocation>
        <location evidence="1">Membrane</location>
        <topology evidence="1">Multi-pass membrane protein</topology>
    </subcellularLocation>
</comment>
<sequence>MQSILQYRRLRREVEEELANVQSKPSSLRSNTSPFSLEANADGYTGPETKELQKPVVSTDMLLVPGVTVSHPNGANGDIVLVVGWRDNDPSKPINWSLLKKWMVMLMCALIAIAMTVPSSVEGATQDAFDAHFGVNGMAGSMTTGIFLIGIGVGSLFSGPFSETFGRNAVYFVALVFVIVFTMAKALAPNYGAALAFRFICALFAAAPMTVAGGTVGDIWQPLQIPFSLPLLTMSAYMGPILGPVIGAYTPEIGFFWADWISMIIAGVVLIVVILGQPETFSPILLEWRAKHLRDLTGDDRYRAEHAATSTSSFSARLLTNVYRPFVMIWTEPLILIFSFYLVLLYFVLFTSLNGYPFIFANVYGISTSLTFVIFAAMVPGVLVALALVPLLYGLTKKAAKKAEDEGKALQPEVSLWWAMAGASILMPISLFWMAWTCYSSISIWSPIVASGIFGYALVCIFTTTYMYTIFVYLKYAASALGFMTFSRYVVSGALSPASVKMYENIGPHWSLTIVGIVATIMAPVPFVLYKFGHRVRAMSKNAQNKV</sequence>
<feature type="transmembrane region" description="Helical" evidence="6">
    <location>
        <begin position="510"/>
        <end position="530"/>
    </location>
</feature>
<dbReference type="GO" id="GO:0005886">
    <property type="term" value="C:plasma membrane"/>
    <property type="evidence" value="ECO:0007669"/>
    <property type="project" value="TreeGrafter"/>
</dbReference>
<dbReference type="AlphaFoldDB" id="A0A0A2K7Z8"/>
<feature type="transmembrane region" description="Helical" evidence="6">
    <location>
        <begin position="470"/>
        <end position="490"/>
    </location>
</feature>
<evidence type="ECO:0000256" key="4">
    <source>
        <dbReference type="ARBA" id="ARBA00023136"/>
    </source>
</evidence>
<dbReference type="PANTHER" id="PTHR23502:SF47">
    <property type="entry name" value="MAJOR FACILITATOR SUPERFAMILY (MFS) PROFILE DOMAIN-CONTAINING PROTEIN-RELATED"/>
    <property type="match status" value="1"/>
</dbReference>
<feature type="transmembrane region" description="Helical" evidence="6">
    <location>
        <begin position="327"/>
        <end position="350"/>
    </location>
</feature>
<feature type="transmembrane region" description="Helical" evidence="6">
    <location>
        <begin position="416"/>
        <end position="436"/>
    </location>
</feature>
<dbReference type="GeneID" id="27677203"/>
<dbReference type="Proteomes" id="UP000030143">
    <property type="component" value="Unassembled WGS sequence"/>
</dbReference>
<gene>
    <name evidence="8" type="ORF">PEX2_045090</name>
</gene>
<dbReference type="HOGENOM" id="CLU_008455_11_1_1"/>
<dbReference type="InterPro" id="IPR020846">
    <property type="entry name" value="MFS_dom"/>
</dbReference>
<reference evidence="8 9" key="1">
    <citation type="journal article" date="2015" name="Mol. Plant Microbe Interact.">
        <title>Genome, transcriptome, and functional analyses of Penicillium expansum provide new insights into secondary metabolism and pathogenicity.</title>
        <authorList>
            <person name="Ballester A.R."/>
            <person name="Marcet-Houben M."/>
            <person name="Levin E."/>
            <person name="Sela N."/>
            <person name="Selma-Lazaro C."/>
            <person name="Carmona L."/>
            <person name="Wisniewski M."/>
            <person name="Droby S."/>
            <person name="Gonzalez-Candelas L."/>
            <person name="Gabaldon T."/>
        </authorList>
    </citation>
    <scope>NUCLEOTIDE SEQUENCE [LARGE SCALE GENOMIC DNA]</scope>
    <source>
        <strain evidence="8 9">MD-8</strain>
    </source>
</reference>
<feature type="transmembrane region" description="Helical" evidence="6">
    <location>
        <begin position="442"/>
        <end position="463"/>
    </location>
</feature>
<dbReference type="RefSeq" id="XP_016603486.1">
    <property type="nucleotide sequence ID" value="XM_016741784.1"/>
</dbReference>
<keyword evidence="3 6" id="KW-1133">Transmembrane helix</keyword>
<feature type="transmembrane region" description="Helical" evidence="6">
    <location>
        <begin position="169"/>
        <end position="188"/>
    </location>
</feature>
<dbReference type="InterPro" id="IPR036259">
    <property type="entry name" value="MFS_trans_sf"/>
</dbReference>
<comment type="caution">
    <text evidence="8">The sequence shown here is derived from an EMBL/GenBank/DDBJ whole genome shotgun (WGS) entry which is preliminary data.</text>
</comment>
<evidence type="ECO:0000256" key="5">
    <source>
        <dbReference type="SAM" id="MobiDB-lite"/>
    </source>
</evidence>
<feature type="transmembrane region" description="Helical" evidence="6">
    <location>
        <begin position="194"/>
        <end position="217"/>
    </location>
</feature>